<dbReference type="PATRIC" id="fig|512565.3.peg.6880"/>
<dbReference type="PANTHER" id="PTHR33627">
    <property type="entry name" value="TRANSPOSASE"/>
    <property type="match status" value="1"/>
</dbReference>
<dbReference type="InterPro" id="IPR038721">
    <property type="entry name" value="IS701-like_DDE_dom"/>
</dbReference>
<feature type="domain" description="Transposase IS701-like DDE" evidence="1">
    <location>
        <begin position="20"/>
        <end position="288"/>
    </location>
</feature>
<dbReference type="EMBL" id="AP012319">
    <property type="protein sequence ID" value="BAL92100.1"/>
    <property type="molecule type" value="Genomic_DNA"/>
</dbReference>
<dbReference type="eggNOG" id="COG5659">
    <property type="taxonomic scope" value="Bacteria"/>
</dbReference>
<protein>
    <submittedName>
        <fullName evidence="2">Putative transposase</fullName>
    </submittedName>
</protein>
<accession>I0HGG3</accession>
<dbReference type="InterPro" id="IPR012337">
    <property type="entry name" value="RNaseH-like_sf"/>
</dbReference>
<reference evidence="2 3" key="1">
    <citation type="submission" date="2012-02" db="EMBL/GenBank/DDBJ databases">
        <title>Complete genome sequence of Actinoplanes missouriensis 431 (= NBRC 102363).</title>
        <authorList>
            <person name="Ohnishi Y."/>
            <person name="Ishikawa J."/>
            <person name="Sekine M."/>
            <person name="Hosoyama A."/>
            <person name="Harada T."/>
            <person name="Narita H."/>
            <person name="Hata T."/>
            <person name="Konno Y."/>
            <person name="Tutikane K."/>
            <person name="Fujita N."/>
            <person name="Horinouchi S."/>
            <person name="Hayakawa M."/>
        </authorList>
    </citation>
    <scope>NUCLEOTIDE SEQUENCE [LARGE SCALE GENOMIC DNA]</scope>
    <source>
        <strain evidence="3">ATCC 14538 / DSM 43046 / CBS 188.64 / JCM 3121 / NBRC 102363 / NCIMB 12654 / NRRL B-3342 / UNCC 431</strain>
    </source>
</reference>
<dbReference type="OrthoDB" id="4954307at2"/>
<dbReference type="Proteomes" id="UP000007882">
    <property type="component" value="Chromosome"/>
</dbReference>
<dbReference type="STRING" id="512565.AMIS_68800"/>
<dbReference type="InterPro" id="IPR039365">
    <property type="entry name" value="IS701-like"/>
</dbReference>
<dbReference type="SUPFAM" id="SSF53098">
    <property type="entry name" value="Ribonuclease H-like"/>
    <property type="match status" value="1"/>
</dbReference>
<dbReference type="AlphaFoldDB" id="I0HGG3"/>
<evidence type="ECO:0000313" key="2">
    <source>
        <dbReference type="EMBL" id="BAL92100.1"/>
    </source>
</evidence>
<name>I0HGG3_ACTM4</name>
<evidence type="ECO:0000259" key="1">
    <source>
        <dbReference type="Pfam" id="PF13546"/>
    </source>
</evidence>
<dbReference type="PANTHER" id="PTHR33627:SF1">
    <property type="entry name" value="TRANSPOSASE"/>
    <property type="match status" value="1"/>
</dbReference>
<dbReference type="HOGENOM" id="CLU_033141_3_1_11"/>
<dbReference type="Pfam" id="PF13546">
    <property type="entry name" value="DDE_5"/>
    <property type="match status" value="1"/>
</dbReference>
<gene>
    <name evidence="2" type="ordered locus">AMIS_68800</name>
</gene>
<keyword evidence="3" id="KW-1185">Reference proteome</keyword>
<sequence>MDVAEADRLRDDLAEFASDVFASLTRAGWQDRAAAYLQGLMIDGRRKSIQPMAARLQGVHEQALNHFVTNSPWQVEPVRRRIAALADQAIVPTAWAIDDTGLLKCGTASPCVARQYTGTAGKVTNCQIAVSVSMVTDTASCPVDWRLFLPESWDPASPKATSDVHNRRRRAGISDDVTHREKWRLALDMIDELLRWGHRPPLIVADCGYGDAAEFRLALTERGLPHLVQVSGRLTAYPASTIRTAGDYAGVGSYPTPRYQQPAPTLTELITTGTGKARRVTWRPGSRSRGGRPLLMSSHFVFTRVRPAGRTLLSAHRGEDPPEAWLIAEWPPGNPEPIKYWLSDLPARTARRTLIRWAKLRWRIEHDYREVKTGLGLDHYEGRTWQGWHHHVTLVSAAHIFLTLQRLDPKTHAPE</sequence>
<dbReference type="KEGG" id="ams:AMIS_68800"/>
<proteinExistence type="predicted"/>
<dbReference type="NCBIfam" id="NF033540">
    <property type="entry name" value="transpos_IS701"/>
    <property type="match status" value="1"/>
</dbReference>
<evidence type="ECO:0000313" key="3">
    <source>
        <dbReference type="Proteomes" id="UP000007882"/>
    </source>
</evidence>
<dbReference type="RefSeq" id="WP_014446985.1">
    <property type="nucleotide sequence ID" value="NC_017093.1"/>
</dbReference>
<organism evidence="2 3">
    <name type="scientific">Actinoplanes missouriensis (strain ATCC 14538 / DSM 43046 / CBS 188.64 / JCM 3121 / NBRC 102363 / NCIMB 12654 / NRRL B-3342 / UNCC 431)</name>
    <dbReference type="NCBI Taxonomy" id="512565"/>
    <lineage>
        <taxon>Bacteria</taxon>
        <taxon>Bacillati</taxon>
        <taxon>Actinomycetota</taxon>
        <taxon>Actinomycetes</taxon>
        <taxon>Micromonosporales</taxon>
        <taxon>Micromonosporaceae</taxon>
        <taxon>Actinoplanes</taxon>
    </lineage>
</organism>